<feature type="transmembrane region" description="Helical" evidence="2">
    <location>
        <begin position="69"/>
        <end position="89"/>
    </location>
</feature>
<sequence>MPPTARTPREAAPAPAPAPAAIAADLPSLSKKTPSPSPALNLPRQQPPTETATIPSYYGSLTSGPDPGAVAGITLGSVAAFILLLWLVYTCINLGNPNSGSNDTSTVVTEGTGSVYTRRNRGQRSRSRRASRRGTGHKETVEIRRGSIHARGGPVIVEAVGPGVSTSDVDRVIIEERRRSVSRHRASMPPPPPRRVAVSSSGSGEDDDDEDEVVVIEEHSLPPSRRHRSRVRSVERRSSGFREVDPERFAGGDASFVEVRRSGSRR</sequence>
<evidence type="ECO:0000256" key="2">
    <source>
        <dbReference type="SAM" id="Phobius"/>
    </source>
</evidence>
<feature type="region of interest" description="Disordered" evidence="1">
    <location>
        <begin position="1"/>
        <end position="59"/>
    </location>
</feature>
<name>A0AAN6P628_9PEZI</name>
<dbReference type="EMBL" id="MU854609">
    <property type="protein sequence ID" value="KAK4032448.1"/>
    <property type="molecule type" value="Genomic_DNA"/>
</dbReference>
<keyword evidence="2" id="KW-0472">Membrane</keyword>
<gene>
    <name evidence="3" type="ORF">C8A01DRAFT_50759</name>
</gene>
<evidence type="ECO:0000313" key="4">
    <source>
        <dbReference type="Proteomes" id="UP001303115"/>
    </source>
</evidence>
<protein>
    <submittedName>
        <fullName evidence="3">Uncharacterized protein</fullName>
    </submittedName>
</protein>
<dbReference type="Proteomes" id="UP001303115">
    <property type="component" value="Unassembled WGS sequence"/>
</dbReference>
<comment type="caution">
    <text evidence="3">The sequence shown here is derived from an EMBL/GenBank/DDBJ whole genome shotgun (WGS) entry which is preliminary data.</text>
</comment>
<dbReference type="AlphaFoldDB" id="A0AAN6P628"/>
<feature type="region of interest" description="Disordered" evidence="1">
    <location>
        <begin position="98"/>
        <end position="140"/>
    </location>
</feature>
<evidence type="ECO:0000256" key="1">
    <source>
        <dbReference type="SAM" id="MobiDB-lite"/>
    </source>
</evidence>
<feature type="compositionally biased region" description="Basic residues" evidence="1">
    <location>
        <begin position="118"/>
        <end position="135"/>
    </location>
</feature>
<feature type="compositionally biased region" description="Low complexity" evidence="1">
    <location>
        <begin position="1"/>
        <end position="34"/>
    </location>
</feature>
<evidence type="ECO:0000313" key="3">
    <source>
        <dbReference type="EMBL" id="KAK4032448.1"/>
    </source>
</evidence>
<accession>A0AAN6P628</accession>
<feature type="compositionally biased region" description="Acidic residues" evidence="1">
    <location>
        <begin position="204"/>
        <end position="215"/>
    </location>
</feature>
<feature type="compositionally biased region" description="Basic and acidic residues" evidence="1">
    <location>
        <begin position="232"/>
        <end position="250"/>
    </location>
</feature>
<organism evidence="3 4">
    <name type="scientific">Parachaetomium inaequale</name>
    <dbReference type="NCBI Taxonomy" id="2588326"/>
    <lineage>
        <taxon>Eukaryota</taxon>
        <taxon>Fungi</taxon>
        <taxon>Dikarya</taxon>
        <taxon>Ascomycota</taxon>
        <taxon>Pezizomycotina</taxon>
        <taxon>Sordariomycetes</taxon>
        <taxon>Sordariomycetidae</taxon>
        <taxon>Sordariales</taxon>
        <taxon>Chaetomiaceae</taxon>
        <taxon>Parachaetomium</taxon>
    </lineage>
</organism>
<proteinExistence type="predicted"/>
<keyword evidence="2" id="KW-1133">Transmembrane helix</keyword>
<feature type="compositionally biased region" description="Polar residues" evidence="1">
    <location>
        <begin position="43"/>
        <end position="59"/>
    </location>
</feature>
<keyword evidence="4" id="KW-1185">Reference proteome</keyword>
<feature type="compositionally biased region" description="Low complexity" evidence="1">
    <location>
        <begin position="104"/>
        <end position="117"/>
    </location>
</feature>
<keyword evidence="2" id="KW-0812">Transmembrane</keyword>
<reference evidence="4" key="1">
    <citation type="journal article" date="2023" name="Mol. Phylogenet. Evol.">
        <title>Genome-scale phylogeny and comparative genomics of the fungal order Sordariales.</title>
        <authorList>
            <person name="Hensen N."/>
            <person name="Bonometti L."/>
            <person name="Westerberg I."/>
            <person name="Brannstrom I.O."/>
            <person name="Guillou S."/>
            <person name="Cros-Aarteil S."/>
            <person name="Calhoun S."/>
            <person name="Haridas S."/>
            <person name="Kuo A."/>
            <person name="Mondo S."/>
            <person name="Pangilinan J."/>
            <person name="Riley R."/>
            <person name="LaButti K."/>
            <person name="Andreopoulos B."/>
            <person name="Lipzen A."/>
            <person name="Chen C."/>
            <person name="Yan M."/>
            <person name="Daum C."/>
            <person name="Ng V."/>
            <person name="Clum A."/>
            <person name="Steindorff A."/>
            <person name="Ohm R.A."/>
            <person name="Martin F."/>
            <person name="Silar P."/>
            <person name="Natvig D.O."/>
            <person name="Lalanne C."/>
            <person name="Gautier V."/>
            <person name="Ament-Velasquez S.L."/>
            <person name="Kruys A."/>
            <person name="Hutchinson M.I."/>
            <person name="Powell A.J."/>
            <person name="Barry K."/>
            <person name="Miller A.N."/>
            <person name="Grigoriev I.V."/>
            <person name="Debuchy R."/>
            <person name="Gladieux P."/>
            <person name="Hiltunen Thoren M."/>
            <person name="Johannesson H."/>
        </authorList>
    </citation>
    <scope>NUCLEOTIDE SEQUENCE [LARGE SCALE GENOMIC DNA]</scope>
    <source>
        <strain evidence="4">CBS 284.82</strain>
    </source>
</reference>
<feature type="region of interest" description="Disordered" evidence="1">
    <location>
        <begin position="180"/>
        <end position="266"/>
    </location>
</feature>